<evidence type="ECO:0000313" key="4">
    <source>
        <dbReference type="EMBL" id="NIH67289.1"/>
    </source>
</evidence>
<evidence type="ECO:0000256" key="1">
    <source>
        <dbReference type="SAM" id="MobiDB-lite"/>
    </source>
</evidence>
<evidence type="ECO:0000259" key="2">
    <source>
        <dbReference type="PROSITE" id="PS50213"/>
    </source>
</evidence>
<dbReference type="SUPFAM" id="SSF82153">
    <property type="entry name" value="FAS1 domain"/>
    <property type="match status" value="1"/>
</dbReference>
<feature type="domain" description="FAS1" evidence="2">
    <location>
        <begin position="88"/>
        <end position="225"/>
    </location>
</feature>
<gene>
    <name evidence="4" type="ORF">FB380_001735</name>
    <name evidence="3" type="ORF">GCM10011589_07090</name>
</gene>
<dbReference type="PROSITE" id="PS50213">
    <property type="entry name" value="FAS1"/>
    <property type="match status" value="1"/>
</dbReference>
<keyword evidence="6" id="KW-1185">Reference proteome</keyword>
<evidence type="ECO:0000313" key="6">
    <source>
        <dbReference type="Proteomes" id="UP000648663"/>
    </source>
</evidence>
<dbReference type="InterPro" id="IPR050904">
    <property type="entry name" value="Adhesion/Biosynth-related"/>
</dbReference>
<dbReference type="EMBL" id="BMMI01000001">
    <property type="protein sequence ID" value="GGL53575.1"/>
    <property type="molecule type" value="Genomic_DNA"/>
</dbReference>
<dbReference type="PROSITE" id="PS51257">
    <property type="entry name" value="PROKAR_LIPOPROTEIN"/>
    <property type="match status" value="1"/>
</dbReference>
<evidence type="ECO:0000313" key="5">
    <source>
        <dbReference type="Proteomes" id="UP000552836"/>
    </source>
</evidence>
<organism evidence="4 5">
    <name type="scientific">Modestobacter marinus</name>
    <dbReference type="NCBI Taxonomy" id="477641"/>
    <lineage>
        <taxon>Bacteria</taxon>
        <taxon>Bacillati</taxon>
        <taxon>Actinomycetota</taxon>
        <taxon>Actinomycetes</taxon>
        <taxon>Geodermatophilales</taxon>
        <taxon>Geodermatophilaceae</taxon>
        <taxon>Modestobacter</taxon>
    </lineage>
</organism>
<proteinExistence type="predicted"/>
<dbReference type="PANTHER" id="PTHR10900:SF77">
    <property type="entry name" value="FI19380P1"/>
    <property type="match status" value="1"/>
</dbReference>
<evidence type="ECO:0000313" key="3">
    <source>
        <dbReference type="EMBL" id="GGL53575.1"/>
    </source>
</evidence>
<dbReference type="GO" id="GO:0030198">
    <property type="term" value="P:extracellular matrix organization"/>
    <property type="evidence" value="ECO:0007669"/>
    <property type="project" value="TreeGrafter"/>
</dbReference>
<name>A0A846LV19_9ACTN</name>
<dbReference type="GO" id="GO:0031012">
    <property type="term" value="C:extracellular matrix"/>
    <property type="evidence" value="ECO:0007669"/>
    <property type="project" value="TreeGrafter"/>
</dbReference>
<sequence>MAPRQTRSVVPSRIGGLLAVPVILAGLAGCSGSDDEPTARATPSATAAETSAAAPTSEAAAAPTGPIGPGCEQVFPAAAGGAPADLATQPVSAAVGANPQLSTLTAAVGAANLVDVLNTREEVTVLAPTNAAFDALGPDAVPALLGDVPQLTSLLTHHVLPGRLAPADLVGEHVTLNGDPITVTGTAEAPTVAVEGTVAGTAPATVVCGNVPTANATVYVIDQVLAPAG</sequence>
<protein>
    <submittedName>
        <fullName evidence="3">Lipoprotein</fullName>
    </submittedName>
    <submittedName>
        <fullName evidence="4">Putative surface protein with fasciclin (FAS1) repeats</fullName>
    </submittedName>
</protein>
<dbReference type="GO" id="GO:0005615">
    <property type="term" value="C:extracellular space"/>
    <property type="evidence" value="ECO:0007669"/>
    <property type="project" value="TreeGrafter"/>
</dbReference>
<dbReference type="Proteomes" id="UP000552836">
    <property type="component" value="Unassembled WGS sequence"/>
</dbReference>
<reference evidence="3" key="1">
    <citation type="journal article" date="2014" name="Int. J. Syst. Evol. Microbiol.">
        <title>Complete genome of a new Firmicutes species belonging to the dominant human colonic microbiota ('Ruminococcus bicirculans') reveals two chromosomes and a selective capacity to utilize plant glucans.</title>
        <authorList>
            <consortium name="NISC Comparative Sequencing Program"/>
            <person name="Wegmann U."/>
            <person name="Louis P."/>
            <person name="Goesmann A."/>
            <person name="Henrissat B."/>
            <person name="Duncan S.H."/>
            <person name="Flint H.J."/>
        </authorList>
    </citation>
    <scope>NUCLEOTIDE SEQUENCE</scope>
    <source>
        <strain evidence="3">CGMCC 4.5581</strain>
    </source>
</reference>
<accession>A0A846LV19</accession>
<dbReference type="AlphaFoldDB" id="A0A846LV19"/>
<dbReference type="Pfam" id="PF02469">
    <property type="entry name" value="Fasciclin"/>
    <property type="match status" value="1"/>
</dbReference>
<dbReference type="InterPro" id="IPR036378">
    <property type="entry name" value="FAS1_dom_sf"/>
</dbReference>
<dbReference type="GO" id="GO:0050839">
    <property type="term" value="F:cell adhesion molecule binding"/>
    <property type="evidence" value="ECO:0007669"/>
    <property type="project" value="TreeGrafter"/>
</dbReference>
<dbReference type="GO" id="GO:0007155">
    <property type="term" value="P:cell adhesion"/>
    <property type="evidence" value="ECO:0007669"/>
    <property type="project" value="TreeGrafter"/>
</dbReference>
<dbReference type="RefSeq" id="WP_166754731.1">
    <property type="nucleotide sequence ID" value="NZ_BAABJU010000001.1"/>
</dbReference>
<keyword evidence="3" id="KW-0449">Lipoprotein</keyword>
<dbReference type="SMART" id="SM00554">
    <property type="entry name" value="FAS1"/>
    <property type="match status" value="1"/>
</dbReference>
<dbReference type="InterPro" id="IPR000782">
    <property type="entry name" value="FAS1_domain"/>
</dbReference>
<dbReference type="PANTHER" id="PTHR10900">
    <property type="entry name" value="PERIOSTIN-RELATED"/>
    <property type="match status" value="1"/>
</dbReference>
<reference evidence="4 5" key="3">
    <citation type="submission" date="2020-02" db="EMBL/GenBank/DDBJ databases">
        <title>Sequencing the genomes of 1000 actinobacteria strains.</title>
        <authorList>
            <person name="Klenk H.-P."/>
        </authorList>
    </citation>
    <scope>NUCLEOTIDE SEQUENCE [LARGE SCALE GENOMIC DNA]</scope>
    <source>
        <strain evidence="4 5">DSM 45201</strain>
    </source>
</reference>
<feature type="region of interest" description="Disordered" evidence="1">
    <location>
        <begin position="32"/>
        <end position="68"/>
    </location>
</feature>
<feature type="compositionally biased region" description="Low complexity" evidence="1">
    <location>
        <begin position="39"/>
        <end position="65"/>
    </location>
</feature>
<reference evidence="6" key="2">
    <citation type="journal article" date="2019" name="Int. J. Syst. Evol. Microbiol.">
        <title>The Global Catalogue of Microorganisms (GCM) 10K type strain sequencing project: providing services to taxonomists for standard genome sequencing and annotation.</title>
        <authorList>
            <consortium name="The Broad Institute Genomics Platform"/>
            <consortium name="The Broad Institute Genome Sequencing Center for Infectious Disease"/>
            <person name="Wu L."/>
            <person name="Ma J."/>
        </authorList>
    </citation>
    <scope>NUCLEOTIDE SEQUENCE [LARGE SCALE GENOMIC DNA]</scope>
    <source>
        <strain evidence="6">CGMCC 4.5581</strain>
    </source>
</reference>
<comment type="caution">
    <text evidence="4">The sequence shown here is derived from an EMBL/GenBank/DDBJ whole genome shotgun (WGS) entry which is preliminary data.</text>
</comment>
<dbReference type="Gene3D" id="2.30.180.10">
    <property type="entry name" value="FAS1 domain"/>
    <property type="match status" value="1"/>
</dbReference>
<reference evidence="3" key="4">
    <citation type="submission" date="2024-05" db="EMBL/GenBank/DDBJ databases">
        <authorList>
            <person name="Sun Q."/>
            <person name="Zhou Y."/>
        </authorList>
    </citation>
    <scope>NUCLEOTIDE SEQUENCE</scope>
    <source>
        <strain evidence="3">CGMCC 4.5581</strain>
    </source>
</reference>
<dbReference type="Proteomes" id="UP000648663">
    <property type="component" value="Unassembled WGS sequence"/>
</dbReference>
<dbReference type="EMBL" id="JAAMPA010000001">
    <property type="protein sequence ID" value="NIH67289.1"/>
    <property type="molecule type" value="Genomic_DNA"/>
</dbReference>